<dbReference type="Proteomes" id="UP000326364">
    <property type="component" value="Unassembled WGS sequence"/>
</dbReference>
<comment type="caution">
    <text evidence="6">The sequence shown here is derived from an EMBL/GenBank/DDBJ whole genome shotgun (WGS) entry which is preliminary data.</text>
</comment>
<dbReference type="Proteomes" id="UP000325933">
    <property type="component" value="Unassembled WGS sequence"/>
</dbReference>
<accession>A0A5J5IBM0</accession>
<dbReference type="GO" id="GO:0006355">
    <property type="term" value="P:regulation of DNA-templated transcription"/>
    <property type="evidence" value="ECO:0007669"/>
    <property type="project" value="InterPro"/>
</dbReference>
<dbReference type="Gene3D" id="1.10.10.10">
    <property type="entry name" value="Winged helix-like DNA-binding domain superfamily/Winged helix DNA-binding domain"/>
    <property type="match status" value="1"/>
</dbReference>
<dbReference type="InterPro" id="IPR036390">
    <property type="entry name" value="WH_DNA-bd_sf"/>
</dbReference>
<dbReference type="InterPro" id="IPR014710">
    <property type="entry name" value="RmlC-like_jellyroll"/>
</dbReference>
<name>A0A5J5IBM0_9SPHN</name>
<evidence type="ECO:0000313" key="7">
    <source>
        <dbReference type="Proteomes" id="UP000325933"/>
    </source>
</evidence>
<sequence length="237" mass="27073">MAIFNDFLRDRRRDELSSEDLQALEASVHAVQNVPARHSLAISKQPIGVSTYLIEGFICRYMDDREGVRQLVAVHVAGDFVDLHGYPLKRLDHDVATLGPCRIALVRHEAIDQLVRDRPNLTKLLWFSTLLDAAMHREWIFRLGRLDAVARVGHFFCEIEAKLRAVELSDGRQFSCPLTQADIGEACGMTSVHINRMLKELRERGLMHMQRGRVTILDLPALRRLSEFDPSYLFIGE</sequence>
<dbReference type="SUPFAM" id="SSF51206">
    <property type="entry name" value="cAMP-binding domain-like"/>
    <property type="match status" value="1"/>
</dbReference>
<keyword evidence="3" id="KW-0804">Transcription</keyword>
<dbReference type="InterPro" id="IPR036388">
    <property type="entry name" value="WH-like_DNA-bd_sf"/>
</dbReference>
<keyword evidence="1" id="KW-0805">Transcription regulation</keyword>
<evidence type="ECO:0000313" key="5">
    <source>
        <dbReference type="EMBL" id="KAA9021498.1"/>
    </source>
</evidence>
<evidence type="ECO:0000259" key="4">
    <source>
        <dbReference type="PROSITE" id="PS51063"/>
    </source>
</evidence>
<dbReference type="Pfam" id="PF13545">
    <property type="entry name" value="HTH_Crp_2"/>
    <property type="match status" value="1"/>
</dbReference>
<proteinExistence type="predicted"/>
<dbReference type="EMBL" id="VYQB01000001">
    <property type="protein sequence ID" value="KAA9021498.1"/>
    <property type="molecule type" value="Genomic_DNA"/>
</dbReference>
<dbReference type="PROSITE" id="PS51063">
    <property type="entry name" value="HTH_CRP_2"/>
    <property type="match status" value="1"/>
</dbReference>
<dbReference type="RefSeq" id="WP_120253318.1">
    <property type="nucleotide sequence ID" value="NZ_JBNNIY010000040.1"/>
</dbReference>
<evidence type="ECO:0000256" key="1">
    <source>
        <dbReference type="ARBA" id="ARBA00023015"/>
    </source>
</evidence>
<reference evidence="7 8" key="1">
    <citation type="submission" date="2019-09" db="EMBL/GenBank/DDBJ databases">
        <authorList>
            <person name="Feng G."/>
        </authorList>
    </citation>
    <scope>NUCLEOTIDE SEQUENCE [LARGE SCALE GENOMIC DNA]</scope>
    <source>
        <strain evidence="6 7">KACC 19283</strain>
        <strain evidence="5 8">KACC 19284</strain>
    </source>
</reference>
<gene>
    <name evidence="6" type="ORF">F4U95_02065</name>
    <name evidence="5" type="ORF">F4U96_02065</name>
</gene>
<dbReference type="AlphaFoldDB" id="A0A5J5IBM0"/>
<dbReference type="SUPFAM" id="SSF46785">
    <property type="entry name" value="Winged helix' DNA-binding domain"/>
    <property type="match status" value="1"/>
</dbReference>
<dbReference type="Gene3D" id="2.60.120.10">
    <property type="entry name" value="Jelly Rolls"/>
    <property type="match status" value="1"/>
</dbReference>
<evidence type="ECO:0000313" key="6">
    <source>
        <dbReference type="EMBL" id="KAA9033860.1"/>
    </source>
</evidence>
<dbReference type="InterPro" id="IPR018490">
    <property type="entry name" value="cNMP-bd_dom_sf"/>
</dbReference>
<evidence type="ECO:0000256" key="2">
    <source>
        <dbReference type="ARBA" id="ARBA00023125"/>
    </source>
</evidence>
<keyword evidence="8" id="KW-1185">Reference proteome</keyword>
<dbReference type="EMBL" id="VYQA01000001">
    <property type="protein sequence ID" value="KAA9033860.1"/>
    <property type="molecule type" value="Genomic_DNA"/>
</dbReference>
<feature type="domain" description="HTH crp-type" evidence="4">
    <location>
        <begin position="146"/>
        <end position="220"/>
    </location>
</feature>
<dbReference type="GO" id="GO:0003677">
    <property type="term" value="F:DNA binding"/>
    <property type="evidence" value="ECO:0007669"/>
    <property type="project" value="UniProtKB-KW"/>
</dbReference>
<protein>
    <submittedName>
        <fullName evidence="6">Crp/Fnr family transcriptional regulator</fullName>
    </submittedName>
</protein>
<organism evidence="6 7">
    <name type="scientific">Sphingobium limneticum</name>
    <dbReference type="NCBI Taxonomy" id="1007511"/>
    <lineage>
        <taxon>Bacteria</taxon>
        <taxon>Pseudomonadati</taxon>
        <taxon>Pseudomonadota</taxon>
        <taxon>Alphaproteobacteria</taxon>
        <taxon>Sphingomonadales</taxon>
        <taxon>Sphingomonadaceae</taxon>
        <taxon>Sphingobium</taxon>
    </lineage>
</organism>
<keyword evidence="2" id="KW-0238">DNA-binding</keyword>
<evidence type="ECO:0000256" key="3">
    <source>
        <dbReference type="ARBA" id="ARBA00023163"/>
    </source>
</evidence>
<dbReference type="InterPro" id="IPR012318">
    <property type="entry name" value="HTH_CRP"/>
</dbReference>
<dbReference type="SMART" id="SM00419">
    <property type="entry name" value="HTH_CRP"/>
    <property type="match status" value="1"/>
</dbReference>
<evidence type="ECO:0000313" key="8">
    <source>
        <dbReference type="Proteomes" id="UP000326364"/>
    </source>
</evidence>